<dbReference type="RefSeq" id="WP_013017052.1">
    <property type="nucleotide sequence ID" value="NC_013947.1"/>
</dbReference>
<dbReference type="InterPro" id="IPR009677">
    <property type="entry name" value="DUF1266"/>
</dbReference>
<proteinExistence type="predicted"/>
<keyword evidence="1" id="KW-0812">Transmembrane</keyword>
<dbReference type="Pfam" id="PF06889">
    <property type="entry name" value="DUF1266"/>
    <property type="match status" value="1"/>
</dbReference>
<keyword evidence="1" id="KW-0472">Membrane</keyword>
<feature type="transmembrane region" description="Helical" evidence="1">
    <location>
        <begin position="43"/>
        <end position="64"/>
    </location>
</feature>
<organism evidence="3 4">
    <name type="scientific">Stackebrandtia nassauensis (strain DSM 44728 / CIP 108903 / NRRL B-16338 / NBRC 102104 / LLR-40K-21)</name>
    <dbReference type="NCBI Taxonomy" id="446470"/>
    <lineage>
        <taxon>Bacteria</taxon>
        <taxon>Bacillati</taxon>
        <taxon>Actinomycetota</taxon>
        <taxon>Actinomycetes</taxon>
        <taxon>Glycomycetales</taxon>
        <taxon>Glycomycetaceae</taxon>
        <taxon>Stackebrandtia</taxon>
    </lineage>
</organism>
<name>D3PYB4_STANL</name>
<dbReference type="EMBL" id="CP001778">
    <property type="protein sequence ID" value="ADD41481.1"/>
    <property type="molecule type" value="Genomic_DNA"/>
</dbReference>
<dbReference type="Proteomes" id="UP000000844">
    <property type="component" value="Chromosome"/>
</dbReference>
<gene>
    <name evidence="3" type="ordered locus">Snas_1784</name>
</gene>
<keyword evidence="1" id="KW-1133">Transmembrane helix</keyword>
<dbReference type="OrthoDB" id="1956494at2"/>
<keyword evidence="4" id="KW-1185">Reference proteome</keyword>
<evidence type="ECO:0000313" key="4">
    <source>
        <dbReference type="Proteomes" id="UP000000844"/>
    </source>
</evidence>
<feature type="domain" description="DUF1266" evidence="2">
    <location>
        <begin position="256"/>
        <end position="351"/>
    </location>
</feature>
<dbReference type="AlphaFoldDB" id="D3PYB4"/>
<sequence length="359" mass="41502">MANQIEELEKSVKGTFADGDFHFDHPNSVLRINSLFSRWSTSAMAPLALGLLGLIATGVTVFVASSTVMLTALGLSVLMFVLFGLTFANPGFVIDFRQRQVRYRKHRIPFDRIRREQFSFDHGDYVRLSFHGPGFKKHIAEFKTSETQQAYYFQEHLLRLFESPDMWSVFTYGSKLTPVQWWIQGVSAVFTVDWGMPLGELGDFSGPFKSLGRTGISRALERDWGIRDREGMVAQIESLARDGHREQFAQAGIPGKYLAWDYARALWMQRMGFILGWFDEEYCWDTMLPLARDVQRHYSGWAEMNHWYLEGRRLWSAAVSDGKPDPVQAQRERTAERLAADPKCPWNFLPWDLPLHRDW</sequence>
<dbReference type="KEGG" id="sna:Snas_1784"/>
<reference evidence="3 4" key="1">
    <citation type="journal article" date="2009" name="Stand. Genomic Sci.">
        <title>Complete genome sequence of Stackebrandtia nassauensis type strain (LLR-40K-21).</title>
        <authorList>
            <person name="Munk C."/>
            <person name="Lapidus A."/>
            <person name="Copeland A."/>
            <person name="Jando M."/>
            <person name="Mayilraj S."/>
            <person name="Glavina Del Rio T."/>
            <person name="Nolan M."/>
            <person name="Chen F."/>
            <person name="Lucas S."/>
            <person name="Tice H."/>
            <person name="Cheng J.F."/>
            <person name="Han C."/>
            <person name="Detter J.C."/>
            <person name="Bruce D."/>
            <person name="Goodwin L."/>
            <person name="Chain P."/>
            <person name="Pitluck S."/>
            <person name="Goker M."/>
            <person name="Ovchinikova G."/>
            <person name="Pati A."/>
            <person name="Ivanova N."/>
            <person name="Mavromatis K."/>
            <person name="Chen A."/>
            <person name="Palaniappan K."/>
            <person name="Land M."/>
            <person name="Hauser L."/>
            <person name="Chang Y.J."/>
            <person name="Jeffries C.D."/>
            <person name="Bristow J."/>
            <person name="Eisen J.A."/>
            <person name="Markowitz V."/>
            <person name="Hugenholtz P."/>
            <person name="Kyrpides N.C."/>
            <person name="Klenk H.P."/>
        </authorList>
    </citation>
    <scope>NUCLEOTIDE SEQUENCE [LARGE SCALE GENOMIC DNA]</scope>
    <source>
        <strain evidence="4">DSM 44728 / CIP 108903 / NRRL B-16338 / NBRC 102104 / LLR-40K-21</strain>
    </source>
</reference>
<protein>
    <recommendedName>
        <fullName evidence="2">DUF1266 domain-containing protein</fullName>
    </recommendedName>
</protein>
<evidence type="ECO:0000256" key="1">
    <source>
        <dbReference type="SAM" id="Phobius"/>
    </source>
</evidence>
<evidence type="ECO:0000259" key="2">
    <source>
        <dbReference type="Pfam" id="PF06889"/>
    </source>
</evidence>
<dbReference type="HOGENOM" id="CLU_771407_0_0_11"/>
<evidence type="ECO:0000313" key="3">
    <source>
        <dbReference type="EMBL" id="ADD41481.1"/>
    </source>
</evidence>
<accession>D3PYB4</accession>
<feature type="transmembrane region" description="Helical" evidence="1">
    <location>
        <begin position="70"/>
        <end position="94"/>
    </location>
</feature>